<proteinExistence type="predicted"/>
<name>A0ABU5CNY3_9BACI</name>
<comment type="caution">
    <text evidence="1">The sequence shown here is derived from an EMBL/GenBank/DDBJ whole genome shotgun (WGS) entry which is preliminary data.</text>
</comment>
<evidence type="ECO:0000313" key="2">
    <source>
        <dbReference type="Proteomes" id="UP001275315"/>
    </source>
</evidence>
<dbReference type="InterPro" id="IPR009403">
    <property type="entry name" value="UPF0637"/>
</dbReference>
<dbReference type="Pfam" id="PF06335">
    <property type="entry name" value="DUF1054"/>
    <property type="match status" value="1"/>
</dbReference>
<sequence>MEIQGFNKYDFETFQIDGLEARMEAIQTRIQPKFRVFGNHLVQYLAETLNQEMYLHIAKHARRTKNAPNDTWAAFSHNKRGYKKHPHFQLGLWDDRVFVGWHLFTNYRIK</sequence>
<evidence type="ECO:0000313" key="1">
    <source>
        <dbReference type="EMBL" id="MDY0408061.1"/>
    </source>
</evidence>
<keyword evidence="2" id="KW-1185">Reference proteome</keyword>
<accession>A0ABU5CNY3</accession>
<dbReference type="EMBL" id="JAWDIQ010000001">
    <property type="protein sequence ID" value="MDY0408061.1"/>
    <property type="molecule type" value="Genomic_DNA"/>
</dbReference>
<organism evidence="1 2">
    <name type="scientific">Paracerasibacillus soli</name>
    <dbReference type="NCBI Taxonomy" id="480284"/>
    <lineage>
        <taxon>Bacteria</taxon>
        <taxon>Bacillati</taxon>
        <taxon>Bacillota</taxon>
        <taxon>Bacilli</taxon>
        <taxon>Bacillales</taxon>
        <taxon>Bacillaceae</taxon>
        <taxon>Paracerasibacillus</taxon>
    </lineage>
</organism>
<dbReference type="InterPro" id="IPR053707">
    <property type="entry name" value="UPF0637_domain_sf"/>
</dbReference>
<dbReference type="SUPFAM" id="SSF142913">
    <property type="entry name" value="YktB/PF0168-like"/>
    <property type="match status" value="1"/>
</dbReference>
<dbReference type="Gene3D" id="3.30.930.20">
    <property type="entry name" value="Protein of unknown function DUF1054"/>
    <property type="match status" value="1"/>
</dbReference>
<gene>
    <name evidence="1" type="ORF">RWD45_04900</name>
</gene>
<dbReference type="Proteomes" id="UP001275315">
    <property type="component" value="Unassembled WGS sequence"/>
</dbReference>
<protein>
    <submittedName>
        <fullName evidence="1">DUF1054 family protein</fullName>
    </submittedName>
</protein>
<reference evidence="1 2" key="1">
    <citation type="submission" date="2023-10" db="EMBL/GenBank/DDBJ databases">
        <title>Virgibacillus soli CC-YMP-6 genome.</title>
        <authorList>
            <person name="Miliotis G."/>
            <person name="Sengupta P."/>
            <person name="Hameed A."/>
            <person name="Chuvochina M."/>
            <person name="Mcdonagh F."/>
            <person name="Simpson A.C."/>
            <person name="Singh N.K."/>
            <person name="Rekha P.D."/>
            <person name="Raman K."/>
            <person name="Hugenholtz P."/>
            <person name="Venkateswaran K."/>
        </authorList>
    </citation>
    <scope>NUCLEOTIDE SEQUENCE [LARGE SCALE GENOMIC DNA]</scope>
    <source>
        <strain evidence="1 2">CC-YMP-6</strain>
    </source>
</reference>